<dbReference type="GO" id="GO:0046951">
    <property type="term" value="P:ketone body biosynthetic process"/>
    <property type="evidence" value="ECO:0007669"/>
    <property type="project" value="TreeGrafter"/>
</dbReference>
<dbReference type="GO" id="GO:0004419">
    <property type="term" value="F:hydroxymethylglutaryl-CoA lyase activity"/>
    <property type="evidence" value="ECO:0007669"/>
    <property type="project" value="TreeGrafter"/>
</dbReference>
<evidence type="ECO:0000313" key="6">
    <source>
        <dbReference type="Proteomes" id="UP000886876"/>
    </source>
</evidence>
<dbReference type="GO" id="GO:0006552">
    <property type="term" value="P:L-leucine catabolic process"/>
    <property type="evidence" value="ECO:0007669"/>
    <property type="project" value="TreeGrafter"/>
</dbReference>
<comment type="similarity">
    <text evidence="1">Belongs to the HMG-CoA lyase family.</text>
</comment>
<proteinExistence type="inferred from homology"/>
<dbReference type="InterPro" id="IPR013785">
    <property type="entry name" value="Aldolase_TIM"/>
</dbReference>
<dbReference type="InterPro" id="IPR043594">
    <property type="entry name" value="HMGL"/>
</dbReference>
<keyword evidence="2" id="KW-0479">Metal-binding</keyword>
<evidence type="ECO:0000256" key="1">
    <source>
        <dbReference type="ARBA" id="ARBA00009405"/>
    </source>
</evidence>
<reference evidence="5" key="2">
    <citation type="journal article" date="2021" name="PeerJ">
        <title>Extensive microbial diversity within the chicken gut microbiome revealed by metagenomics and culture.</title>
        <authorList>
            <person name="Gilroy R."/>
            <person name="Ravi A."/>
            <person name="Getino M."/>
            <person name="Pursley I."/>
            <person name="Horton D.L."/>
            <person name="Alikhan N.F."/>
            <person name="Baker D."/>
            <person name="Gharbi K."/>
            <person name="Hall N."/>
            <person name="Watson M."/>
            <person name="Adriaenssens E.M."/>
            <person name="Foster-Nyarko E."/>
            <person name="Jarju S."/>
            <person name="Secka A."/>
            <person name="Antonio M."/>
            <person name="Oren A."/>
            <person name="Chaudhuri R.R."/>
            <person name="La Ragione R."/>
            <person name="Hildebrand F."/>
            <person name="Pallen M.J."/>
        </authorList>
    </citation>
    <scope>NUCLEOTIDE SEQUENCE</scope>
    <source>
        <strain evidence="5">ChiHecec3B27-6122</strain>
    </source>
</reference>
<comment type="caution">
    <text evidence="5">The sequence shown here is derived from an EMBL/GenBank/DDBJ whole genome shotgun (WGS) entry which is preliminary data.</text>
</comment>
<dbReference type="CDD" id="cd07938">
    <property type="entry name" value="DRE_TIM_HMGL"/>
    <property type="match status" value="1"/>
</dbReference>
<reference evidence="5" key="1">
    <citation type="submission" date="2020-10" db="EMBL/GenBank/DDBJ databases">
        <authorList>
            <person name="Gilroy R."/>
        </authorList>
    </citation>
    <scope>NUCLEOTIDE SEQUENCE</scope>
    <source>
        <strain evidence="5">ChiHecec3B27-6122</strain>
    </source>
</reference>
<evidence type="ECO:0000313" key="5">
    <source>
        <dbReference type="EMBL" id="HIS98380.1"/>
    </source>
</evidence>
<dbReference type="Gene3D" id="3.20.20.70">
    <property type="entry name" value="Aldolase class I"/>
    <property type="match status" value="1"/>
</dbReference>
<evidence type="ECO:0000256" key="2">
    <source>
        <dbReference type="ARBA" id="ARBA00022723"/>
    </source>
</evidence>
<keyword evidence="3 5" id="KW-0456">Lyase</keyword>
<protein>
    <submittedName>
        <fullName evidence="5">Hydroxymethylglutaryl-CoA lyase</fullName>
    </submittedName>
</protein>
<evidence type="ECO:0000256" key="3">
    <source>
        <dbReference type="ARBA" id="ARBA00023239"/>
    </source>
</evidence>
<dbReference type="PANTHER" id="PTHR42738">
    <property type="entry name" value="HYDROXYMETHYLGLUTARYL-COA LYASE"/>
    <property type="match status" value="1"/>
</dbReference>
<name>A0A9D1K985_9FIRM</name>
<evidence type="ECO:0000259" key="4">
    <source>
        <dbReference type="PROSITE" id="PS50991"/>
    </source>
</evidence>
<gene>
    <name evidence="5" type="ORF">IAD42_10425</name>
</gene>
<dbReference type="PANTHER" id="PTHR42738:SF7">
    <property type="entry name" value="HYDROXYMETHYLGLUTARYL-COA LYASE"/>
    <property type="match status" value="1"/>
</dbReference>
<dbReference type="Pfam" id="PF00682">
    <property type="entry name" value="HMGL-like"/>
    <property type="match status" value="1"/>
</dbReference>
<organism evidence="5 6">
    <name type="scientific">Candidatus Scatomorpha pullistercoris</name>
    <dbReference type="NCBI Taxonomy" id="2840929"/>
    <lineage>
        <taxon>Bacteria</taxon>
        <taxon>Bacillati</taxon>
        <taxon>Bacillota</taxon>
        <taxon>Clostridia</taxon>
        <taxon>Eubacteriales</taxon>
        <taxon>Candidatus Scatomorpha</taxon>
    </lineage>
</organism>
<dbReference type="NCBIfam" id="NF004283">
    <property type="entry name" value="PRK05692.1"/>
    <property type="match status" value="1"/>
</dbReference>
<sequence>MPTINVLEVGPRDGWQNLKQMLTLQQKLDIIDRIVDAGVSELEVTSFVSPKAIPQMADAAEVARVCIEKYPHVKLYALAPNFRGVQNAVNAGIRHISYVISVSESHNKANVNRSHEESFAELAKIIETYPGLDICVGMATIFGCPFEGILPLQKGLDFARRLFEIGVRSFSIADTIGIADPKQVRETTKALLDMYPDCDWQVHIHDTRNMGMVNTLAAVECGVKTVQSTLGGLGGCPFAPGASGNTATEDLIYMLHRMGYETGIDFEKLLAASKYQKSFVSGVYSGHQMNIGDTAPCC</sequence>
<dbReference type="InterPro" id="IPR000891">
    <property type="entry name" value="PYR_CT"/>
</dbReference>
<dbReference type="Proteomes" id="UP000886876">
    <property type="component" value="Unassembled WGS sequence"/>
</dbReference>
<accession>A0A9D1K985</accession>
<dbReference type="AlphaFoldDB" id="A0A9D1K985"/>
<dbReference type="GO" id="GO:0046872">
    <property type="term" value="F:metal ion binding"/>
    <property type="evidence" value="ECO:0007669"/>
    <property type="project" value="UniProtKB-KW"/>
</dbReference>
<dbReference type="EMBL" id="DVJS01000261">
    <property type="protein sequence ID" value="HIS98380.1"/>
    <property type="molecule type" value="Genomic_DNA"/>
</dbReference>
<dbReference type="PROSITE" id="PS50991">
    <property type="entry name" value="PYR_CT"/>
    <property type="match status" value="1"/>
</dbReference>
<feature type="domain" description="Pyruvate carboxyltransferase" evidence="4">
    <location>
        <begin position="4"/>
        <end position="270"/>
    </location>
</feature>
<dbReference type="SUPFAM" id="SSF51569">
    <property type="entry name" value="Aldolase"/>
    <property type="match status" value="1"/>
</dbReference>